<reference evidence="14 15" key="2">
    <citation type="submission" date="2019-01" db="EMBL/GenBank/DDBJ databases">
        <title>The decoding of complex shrimp genome reveals the adaptation for benthos swimmer, frequently molting mechanism and breeding impact on genome.</title>
        <authorList>
            <person name="Sun Y."/>
            <person name="Gao Y."/>
            <person name="Yu Y."/>
        </authorList>
    </citation>
    <scope>NUCLEOTIDE SEQUENCE [LARGE SCALE GENOMIC DNA]</scope>
    <source>
        <tissue evidence="14">Muscle</tissue>
    </source>
</reference>
<feature type="domain" description="C2H2-type" evidence="13">
    <location>
        <begin position="475"/>
        <end position="503"/>
    </location>
</feature>
<comment type="similarity">
    <text evidence="2">Belongs to the krueppel C2H2-type zinc-finger protein family.</text>
</comment>
<keyword evidence="6" id="KW-0862">Zinc</keyword>
<proteinExistence type="inferred from homology"/>
<dbReference type="OrthoDB" id="1405595at2759"/>
<evidence type="ECO:0000256" key="11">
    <source>
        <dbReference type="PROSITE-ProRule" id="PRU00042"/>
    </source>
</evidence>
<keyword evidence="8" id="KW-0238">DNA-binding</keyword>
<dbReference type="InterPro" id="IPR036236">
    <property type="entry name" value="Znf_C2H2_sf"/>
</dbReference>
<feature type="domain" description="C2H2-type" evidence="13">
    <location>
        <begin position="535"/>
        <end position="563"/>
    </location>
</feature>
<evidence type="ECO:0000256" key="8">
    <source>
        <dbReference type="ARBA" id="ARBA00023125"/>
    </source>
</evidence>
<dbReference type="GO" id="GO:0005634">
    <property type="term" value="C:nucleus"/>
    <property type="evidence" value="ECO:0007669"/>
    <property type="project" value="UniProtKB-SubCell"/>
</dbReference>
<dbReference type="InterPro" id="IPR013087">
    <property type="entry name" value="Znf_C2H2_type"/>
</dbReference>
<evidence type="ECO:0000313" key="14">
    <source>
        <dbReference type="EMBL" id="ROT63526.1"/>
    </source>
</evidence>
<feature type="domain" description="C2H2-type" evidence="13">
    <location>
        <begin position="504"/>
        <end position="532"/>
    </location>
</feature>
<keyword evidence="3" id="KW-0479">Metal-binding</keyword>
<feature type="domain" description="C2H2-type" evidence="13">
    <location>
        <begin position="413"/>
        <end position="441"/>
    </location>
</feature>
<evidence type="ECO:0000256" key="6">
    <source>
        <dbReference type="ARBA" id="ARBA00022833"/>
    </source>
</evidence>
<sequence length="744" mass="84022">MDFEEQRRMFAMNMGGHPMANHHATQQAVAQQAAAQQVAQQVAQQGPHTRILMPEPSLPMVAGSRQVAVSMDTGGEAGPSMVRVMEEGPVEVKAPDAHDPNMVEGPSEGVDNVGAGQSGMETSRWCLVCDKGLPTQESSQELVDLYKATMTVSQRKLSAMLGRLVGLTLYKAHSDVLCRRCFNLVDQVDGLEIELADTKMELVQQYEATIAHRQPHAKREIERPTLEVDVEWDESNESDVIDNDDDDPDCTASGAKKKKKTRKTKRKGGRPRKVKLTAKIKHIENNLSGIEDNDAEGAPTKDCPTCKKVVHAKKYLIHLSTHRLFPCPFCESVYKRKDIKTHLAEAHQEEIHYPCTECDEVFDTFMQLRQHCLVVHMGVEREQFVCKLCSKKFSSPTGLKVHIETIHEKVQVYECPECKETFNQKGNMQNHFRRVHQGDEARKLLCDICNKGFICPSDLRKHVERVHLKVRKNEVMCEVCGKPFSDSRAMRIHINAVHTKEVQHPCPECKMVFHSLTNMVTHRRRMHGGPEGRKNVCEVCGKGFCSPSDLKTHIRVVHENVRKYVCDICGQAFKVCSHLKYHRRKHTGETPYECPHCGKCFHGPSHISDHVKKVHKTVYIGANQRRKLNLPESAPPPPPGMLPPRETKPKPKPMTPPMNMVHPTYSQPMACTIPATGVTTFTPTHHTTNMLPPAQANPPMIHHQGLMEHHNPYANFQFQTVEQNPAQQSPVPMVVRLLHDLQYQ</sequence>
<keyword evidence="7" id="KW-0805">Transcription regulation</keyword>
<comment type="caution">
    <text evidence="14">The sequence shown here is derived from an EMBL/GenBank/DDBJ whole genome shotgun (WGS) entry which is preliminary data.</text>
</comment>
<evidence type="ECO:0000256" key="2">
    <source>
        <dbReference type="ARBA" id="ARBA00006991"/>
    </source>
</evidence>
<keyword evidence="15" id="KW-1185">Reference proteome</keyword>
<feature type="domain" description="C2H2-type" evidence="13">
    <location>
        <begin position="592"/>
        <end position="615"/>
    </location>
</feature>
<dbReference type="SMART" id="SM00355">
    <property type="entry name" value="ZnF_C2H2"/>
    <property type="match status" value="11"/>
</dbReference>
<evidence type="ECO:0000256" key="1">
    <source>
        <dbReference type="ARBA" id="ARBA00004123"/>
    </source>
</evidence>
<evidence type="ECO:0000313" key="15">
    <source>
        <dbReference type="Proteomes" id="UP000283509"/>
    </source>
</evidence>
<comment type="subcellular location">
    <subcellularLocation>
        <location evidence="1">Nucleus</location>
    </subcellularLocation>
</comment>
<evidence type="ECO:0000256" key="9">
    <source>
        <dbReference type="ARBA" id="ARBA00023163"/>
    </source>
</evidence>
<dbReference type="SUPFAM" id="SSF57667">
    <property type="entry name" value="beta-beta-alpha zinc fingers"/>
    <property type="match status" value="6"/>
</dbReference>
<keyword evidence="10" id="KW-0539">Nucleus</keyword>
<keyword evidence="5 11" id="KW-0863">Zinc-finger</keyword>
<dbReference type="PROSITE" id="PS00028">
    <property type="entry name" value="ZINC_FINGER_C2H2_1"/>
    <property type="match status" value="9"/>
</dbReference>
<feature type="domain" description="C2H2-type" evidence="13">
    <location>
        <begin position="444"/>
        <end position="472"/>
    </location>
</feature>
<gene>
    <name evidence="14" type="ORF">C7M84_018595</name>
</gene>
<dbReference type="PANTHER" id="PTHR24379">
    <property type="entry name" value="KRAB AND ZINC FINGER DOMAIN-CONTAINING"/>
    <property type="match status" value="1"/>
</dbReference>
<evidence type="ECO:0000256" key="7">
    <source>
        <dbReference type="ARBA" id="ARBA00023015"/>
    </source>
</evidence>
<dbReference type="AlphaFoldDB" id="A0A3R7QCU2"/>
<dbReference type="PROSITE" id="PS50157">
    <property type="entry name" value="ZINC_FINGER_C2H2_2"/>
    <property type="match status" value="9"/>
</dbReference>
<keyword evidence="9" id="KW-0804">Transcription</keyword>
<keyword evidence="4" id="KW-0677">Repeat</keyword>
<feature type="compositionally biased region" description="Basic residues" evidence="12">
    <location>
        <begin position="255"/>
        <end position="273"/>
    </location>
</feature>
<evidence type="ECO:0000256" key="12">
    <source>
        <dbReference type="SAM" id="MobiDB-lite"/>
    </source>
</evidence>
<feature type="compositionally biased region" description="Pro residues" evidence="12">
    <location>
        <begin position="633"/>
        <end position="642"/>
    </location>
</feature>
<reference evidence="14 15" key="1">
    <citation type="submission" date="2018-04" db="EMBL/GenBank/DDBJ databases">
        <authorList>
            <person name="Zhang X."/>
            <person name="Yuan J."/>
            <person name="Li F."/>
            <person name="Xiang J."/>
        </authorList>
    </citation>
    <scope>NUCLEOTIDE SEQUENCE [LARGE SCALE GENOMIC DNA]</scope>
    <source>
        <tissue evidence="14">Muscle</tissue>
    </source>
</reference>
<evidence type="ECO:0000256" key="3">
    <source>
        <dbReference type="ARBA" id="ARBA00022723"/>
    </source>
</evidence>
<dbReference type="Proteomes" id="UP000283509">
    <property type="component" value="Unassembled WGS sequence"/>
</dbReference>
<dbReference type="GO" id="GO:0008270">
    <property type="term" value="F:zinc ion binding"/>
    <property type="evidence" value="ECO:0007669"/>
    <property type="project" value="UniProtKB-KW"/>
</dbReference>
<dbReference type="PANTHER" id="PTHR24379:SF121">
    <property type="entry name" value="C2H2-TYPE DOMAIN-CONTAINING PROTEIN"/>
    <property type="match status" value="1"/>
</dbReference>
<name>A0A3R7QCU2_PENVA</name>
<evidence type="ECO:0000256" key="5">
    <source>
        <dbReference type="ARBA" id="ARBA00022771"/>
    </source>
</evidence>
<feature type="region of interest" description="Disordered" evidence="12">
    <location>
        <begin position="232"/>
        <end position="273"/>
    </location>
</feature>
<feature type="region of interest" description="Disordered" evidence="12">
    <location>
        <begin position="628"/>
        <end position="654"/>
    </location>
</feature>
<accession>A0A3R7QCU2</accession>
<evidence type="ECO:0000256" key="10">
    <source>
        <dbReference type="ARBA" id="ARBA00023242"/>
    </source>
</evidence>
<feature type="domain" description="C2H2-type" evidence="13">
    <location>
        <begin position="353"/>
        <end position="381"/>
    </location>
</feature>
<feature type="domain" description="C2H2-type" evidence="13">
    <location>
        <begin position="564"/>
        <end position="591"/>
    </location>
</feature>
<protein>
    <recommendedName>
        <fullName evidence="13">C2H2-type domain-containing protein</fullName>
    </recommendedName>
</protein>
<dbReference type="EMBL" id="QCYY01003429">
    <property type="protein sequence ID" value="ROT63526.1"/>
    <property type="molecule type" value="Genomic_DNA"/>
</dbReference>
<dbReference type="GO" id="GO:0003690">
    <property type="term" value="F:double-stranded DNA binding"/>
    <property type="evidence" value="ECO:0007669"/>
    <property type="project" value="UniProtKB-ARBA"/>
</dbReference>
<organism evidence="14 15">
    <name type="scientific">Penaeus vannamei</name>
    <name type="common">Whiteleg shrimp</name>
    <name type="synonym">Litopenaeus vannamei</name>
    <dbReference type="NCBI Taxonomy" id="6689"/>
    <lineage>
        <taxon>Eukaryota</taxon>
        <taxon>Metazoa</taxon>
        <taxon>Ecdysozoa</taxon>
        <taxon>Arthropoda</taxon>
        <taxon>Crustacea</taxon>
        <taxon>Multicrustacea</taxon>
        <taxon>Malacostraca</taxon>
        <taxon>Eumalacostraca</taxon>
        <taxon>Eucarida</taxon>
        <taxon>Decapoda</taxon>
        <taxon>Dendrobranchiata</taxon>
        <taxon>Penaeoidea</taxon>
        <taxon>Penaeidae</taxon>
        <taxon>Penaeus</taxon>
    </lineage>
</organism>
<dbReference type="Pfam" id="PF00096">
    <property type="entry name" value="zf-C2H2"/>
    <property type="match status" value="5"/>
</dbReference>
<feature type="compositionally biased region" description="Acidic residues" evidence="12">
    <location>
        <begin position="232"/>
        <end position="249"/>
    </location>
</feature>
<evidence type="ECO:0000259" key="13">
    <source>
        <dbReference type="PROSITE" id="PS50157"/>
    </source>
</evidence>
<feature type="domain" description="C2H2-type" evidence="13">
    <location>
        <begin position="384"/>
        <end position="407"/>
    </location>
</feature>
<dbReference type="Gene3D" id="3.30.160.60">
    <property type="entry name" value="Classic Zinc Finger"/>
    <property type="match status" value="7"/>
</dbReference>
<dbReference type="FunFam" id="3.30.160.60:FF:001370">
    <property type="entry name" value="Zinc finger protein"/>
    <property type="match status" value="1"/>
</dbReference>
<evidence type="ECO:0000256" key="4">
    <source>
        <dbReference type="ARBA" id="ARBA00022737"/>
    </source>
</evidence>